<keyword evidence="11" id="KW-0697">Rotamase</keyword>
<keyword evidence="9" id="KW-0408">Iron</keyword>
<evidence type="ECO:0000256" key="5">
    <source>
        <dbReference type="ARBA" id="ARBA00022676"/>
    </source>
</evidence>
<dbReference type="Gene3D" id="3.10.50.40">
    <property type="match status" value="1"/>
</dbReference>
<evidence type="ECO:0000256" key="9">
    <source>
        <dbReference type="ARBA" id="ARBA00023014"/>
    </source>
</evidence>
<evidence type="ECO:0000256" key="11">
    <source>
        <dbReference type="PROSITE-ProRule" id="PRU00278"/>
    </source>
</evidence>
<feature type="domain" description="Glutamine amidotransferase type-2" evidence="14">
    <location>
        <begin position="227"/>
        <end position="446"/>
    </location>
</feature>
<dbReference type="CDD" id="cd00715">
    <property type="entry name" value="GPATase_N"/>
    <property type="match status" value="1"/>
</dbReference>
<evidence type="ECO:0000256" key="12">
    <source>
        <dbReference type="SAM" id="MobiDB-lite"/>
    </source>
</evidence>
<evidence type="ECO:0000256" key="10">
    <source>
        <dbReference type="ARBA" id="ARBA00048430"/>
    </source>
</evidence>
<feature type="region of interest" description="Disordered" evidence="12">
    <location>
        <begin position="1"/>
        <end position="36"/>
    </location>
</feature>
<dbReference type="Pfam" id="PF00156">
    <property type="entry name" value="Pribosyltran"/>
    <property type="match status" value="1"/>
</dbReference>
<reference evidence="15 16" key="1">
    <citation type="journal article" date="2021" name="Comput. Struct. Biotechnol. J.">
        <title>De novo genome assembly of the potent medicinal plant Rehmannia glutinosa using nanopore technology.</title>
        <authorList>
            <person name="Ma L."/>
            <person name="Dong C."/>
            <person name="Song C."/>
            <person name="Wang X."/>
            <person name="Zheng X."/>
            <person name="Niu Y."/>
            <person name="Chen S."/>
            <person name="Feng W."/>
        </authorList>
    </citation>
    <scope>NUCLEOTIDE SEQUENCE [LARGE SCALE GENOMIC DNA]</scope>
    <source>
        <strain evidence="15">DH-2019</strain>
    </source>
</reference>
<evidence type="ECO:0000256" key="8">
    <source>
        <dbReference type="ARBA" id="ARBA00022962"/>
    </source>
</evidence>
<dbReference type="Pfam" id="PF13537">
    <property type="entry name" value="GATase_7"/>
    <property type="match status" value="1"/>
</dbReference>
<dbReference type="Gene3D" id="3.40.50.2020">
    <property type="match status" value="1"/>
</dbReference>
<feature type="domain" description="PpiC" evidence="13">
    <location>
        <begin position="4"/>
        <end position="119"/>
    </location>
</feature>
<dbReference type="HAMAP" id="MF_01931">
    <property type="entry name" value="PurF"/>
    <property type="match status" value="1"/>
</dbReference>
<dbReference type="Proteomes" id="UP001318860">
    <property type="component" value="Unassembled WGS sequence"/>
</dbReference>
<comment type="cofactor">
    <cofactor evidence="1">
        <name>[4Fe-4S] cluster</name>
        <dbReference type="ChEBI" id="CHEBI:49883"/>
    </cofactor>
</comment>
<dbReference type="SUPFAM" id="SSF56235">
    <property type="entry name" value="N-terminal nucleophile aminohydrolases (Ntn hydrolases)"/>
    <property type="match status" value="1"/>
</dbReference>
<proteinExistence type="inferred from homology"/>
<keyword evidence="6" id="KW-0808">Transferase</keyword>
<evidence type="ECO:0000259" key="13">
    <source>
        <dbReference type="PROSITE" id="PS50198"/>
    </source>
</evidence>
<keyword evidence="9" id="KW-0479">Metal-binding</keyword>
<dbReference type="CDD" id="cd06223">
    <property type="entry name" value="PRTases_typeI"/>
    <property type="match status" value="1"/>
</dbReference>
<dbReference type="InterPro" id="IPR035584">
    <property type="entry name" value="PurF_N"/>
</dbReference>
<sequence>MSSSQKVKASHILIKHEGSRRKSSWKDPEGTRISATTRDNAVAQLKTLRDDILAGKTRFDDVASRFSDCSSAKRGGDLGPFGRGQMQKPFEDATFNLKVGEISDIVDTDSGVHIIMRTVHSPRPQPPFAYLLNSDGHRRRLNRRSYSFRLSHLLRHPSLSSPAALQALIFLRRLLENPPKTPPRHPLEKSHLRYRLNLQKSSTVSKNTDNAIFSDDDDDDDKPREECGVVGIYGDPEASRLSYLALHALQHRGQEGAGIVAVHDNVLQSVTGVGLVSEVFNQSKLDKLPGDIAIGHVRYSTAGSSMLKNVQPFVAGYRYGSVGVAHNGNLVNYQSLRAELEENGSIFNTTSDTEVVLHLIATSKARPFFMRIVEACEKLQGAYSMVFLTEDKLVAVRDPFGFRPLVMGRRSNGSVVFASETCALDLIEAKYEREVYPGEVLVVDKEGVRSLCLMPHPEPKSCIFEHIYFSLPNSIVFGKSVYESRRAFGEILATESPVDCDVVIAVPDSGVVAALGYAAKAGVPFQQGLIRSHYVGRTFIEPSQKIRDFGVKLKLSPVRAVLEGKRVVVVDDSIVRGTTSSKIVRLLKEVGAKEVHMRIASPPIIGSCYYGVDTPSTEELISNRMSVEEIRKFIGSDSLAFLSIDSLRKLLGNDSKNFCYACFSGKYPVEPSGKVKRVGDFLDDGLSGSMESIDGGWVSGNSNKGVDVTKLDLNKEIKLSSA</sequence>
<evidence type="ECO:0000313" key="15">
    <source>
        <dbReference type="EMBL" id="KAK6136645.1"/>
    </source>
</evidence>
<evidence type="ECO:0000256" key="2">
    <source>
        <dbReference type="ARBA" id="ARBA00005209"/>
    </source>
</evidence>
<keyword evidence="9" id="KW-0411">Iron-sulfur</keyword>
<dbReference type="InterPro" id="IPR000297">
    <property type="entry name" value="PPIase_PpiC"/>
</dbReference>
<comment type="caution">
    <text evidence="15">The sequence shown here is derived from an EMBL/GenBank/DDBJ whole genome shotgun (WGS) entry which is preliminary data.</text>
</comment>
<keyword evidence="11" id="KW-0413">Isomerase</keyword>
<dbReference type="InterPro" id="IPR046357">
    <property type="entry name" value="PPIase_dom_sf"/>
</dbReference>
<dbReference type="PROSITE" id="PS01096">
    <property type="entry name" value="PPIC_PPIASE_1"/>
    <property type="match status" value="1"/>
</dbReference>
<dbReference type="InterPro" id="IPR023058">
    <property type="entry name" value="PPIase_PpiC_CS"/>
</dbReference>
<dbReference type="EMBL" id="JABTTQ020001023">
    <property type="protein sequence ID" value="KAK6136645.1"/>
    <property type="molecule type" value="Genomic_DNA"/>
</dbReference>
<dbReference type="SUPFAM" id="SSF53271">
    <property type="entry name" value="PRTase-like"/>
    <property type="match status" value="1"/>
</dbReference>
<accession>A0ABR0VS64</accession>
<dbReference type="InterPro" id="IPR029055">
    <property type="entry name" value="Ntn_hydrolases_N"/>
</dbReference>
<keyword evidence="5" id="KW-0328">Glycosyltransferase</keyword>
<evidence type="ECO:0000256" key="3">
    <source>
        <dbReference type="ARBA" id="ARBA00010138"/>
    </source>
</evidence>
<comment type="similarity">
    <text evidence="3">In the C-terminal section; belongs to the purine/pyrimidine phosphoribosyltransferase family.</text>
</comment>
<gene>
    <name evidence="15" type="ORF">DH2020_029628</name>
</gene>
<comment type="pathway">
    <text evidence="2">Purine metabolism; IMP biosynthesis via de novo pathway; N(1)-(5-phospho-D-ribosyl)glycinamide from 5-phospho-alpha-D-ribose 1-diphosphate: step 1/2.</text>
</comment>
<dbReference type="Gene3D" id="3.60.20.10">
    <property type="entry name" value="Glutamine Phosphoribosylpyrophosphate, subunit 1, domain 1"/>
    <property type="match status" value="1"/>
</dbReference>
<evidence type="ECO:0000256" key="6">
    <source>
        <dbReference type="ARBA" id="ARBA00022679"/>
    </source>
</evidence>
<evidence type="ECO:0000256" key="1">
    <source>
        <dbReference type="ARBA" id="ARBA00001966"/>
    </source>
</evidence>
<dbReference type="EC" id="2.4.2.14" evidence="4"/>
<dbReference type="InterPro" id="IPR005854">
    <property type="entry name" value="PurF"/>
</dbReference>
<dbReference type="SUPFAM" id="SSF54534">
    <property type="entry name" value="FKBP-like"/>
    <property type="match status" value="1"/>
</dbReference>
<evidence type="ECO:0000313" key="16">
    <source>
        <dbReference type="Proteomes" id="UP001318860"/>
    </source>
</evidence>
<organism evidence="15 16">
    <name type="scientific">Rehmannia glutinosa</name>
    <name type="common">Chinese foxglove</name>
    <dbReference type="NCBI Taxonomy" id="99300"/>
    <lineage>
        <taxon>Eukaryota</taxon>
        <taxon>Viridiplantae</taxon>
        <taxon>Streptophyta</taxon>
        <taxon>Embryophyta</taxon>
        <taxon>Tracheophyta</taxon>
        <taxon>Spermatophyta</taxon>
        <taxon>Magnoliopsida</taxon>
        <taxon>eudicotyledons</taxon>
        <taxon>Gunneridae</taxon>
        <taxon>Pentapetalae</taxon>
        <taxon>asterids</taxon>
        <taxon>lamiids</taxon>
        <taxon>Lamiales</taxon>
        <taxon>Orobanchaceae</taxon>
        <taxon>Rehmannieae</taxon>
        <taxon>Rehmannia</taxon>
    </lineage>
</organism>
<evidence type="ECO:0000256" key="4">
    <source>
        <dbReference type="ARBA" id="ARBA00011941"/>
    </source>
</evidence>
<dbReference type="NCBIfam" id="TIGR01134">
    <property type="entry name" value="purF"/>
    <property type="match status" value="1"/>
</dbReference>
<dbReference type="PANTHER" id="PTHR11907">
    <property type="entry name" value="AMIDOPHOSPHORIBOSYLTRANSFERASE"/>
    <property type="match status" value="1"/>
</dbReference>
<dbReference type="InterPro" id="IPR017932">
    <property type="entry name" value="GATase_2_dom"/>
</dbReference>
<keyword evidence="7" id="KW-0658">Purine biosynthesis</keyword>
<dbReference type="PROSITE" id="PS51278">
    <property type="entry name" value="GATASE_TYPE_2"/>
    <property type="match status" value="1"/>
</dbReference>
<dbReference type="InterPro" id="IPR029057">
    <property type="entry name" value="PRTase-like"/>
</dbReference>
<keyword evidence="8" id="KW-0315">Glutamine amidotransferase</keyword>
<comment type="catalytic activity">
    <reaction evidence="10">
        <text>5-phospho-beta-D-ribosylamine + L-glutamate + diphosphate = 5-phospho-alpha-D-ribose 1-diphosphate + L-glutamine + H2O</text>
        <dbReference type="Rhea" id="RHEA:14905"/>
        <dbReference type="ChEBI" id="CHEBI:15377"/>
        <dbReference type="ChEBI" id="CHEBI:29985"/>
        <dbReference type="ChEBI" id="CHEBI:33019"/>
        <dbReference type="ChEBI" id="CHEBI:58017"/>
        <dbReference type="ChEBI" id="CHEBI:58359"/>
        <dbReference type="ChEBI" id="CHEBI:58681"/>
        <dbReference type="EC" id="2.4.2.14"/>
    </reaction>
</comment>
<keyword evidence="16" id="KW-1185">Reference proteome</keyword>
<evidence type="ECO:0000259" key="14">
    <source>
        <dbReference type="PROSITE" id="PS51278"/>
    </source>
</evidence>
<protein>
    <recommendedName>
        <fullName evidence="4">amidophosphoribosyltransferase</fullName>
        <ecNumber evidence="4">2.4.2.14</ecNumber>
    </recommendedName>
</protein>
<dbReference type="Pfam" id="PF00639">
    <property type="entry name" value="Rotamase"/>
    <property type="match status" value="1"/>
</dbReference>
<dbReference type="PROSITE" id="PS50198">
    <property type="entry name" value="PPIC_PPIASE_2"/>
    <property type="match status" value="1"/>
</dbReference>
<name>A0ABR0VS64_REHGL</name>
<dbReference type="InterPro" id="IPR000836">
    <property type="entry name" value="PRTase_dom"/>
</dbReference>
<evidence type="ECO:0000256" key="7">
    <source>
        <dbReference type="ARBA" id="ARBA00022755"/>
    </source>
</evidence>